<organism evidence="4 5">
    <name type="scientific">Clostridium paridis</name>
    <dbReference type="NCBI Taxonomy" id="2803863"/>
    <lineage>
        <taxon>Bacteria</taxon>
        <taxon>Bacillati</taxon>
        <taxon>Bacillota</taxon>
        <taxon>Clostridia</taxon>
        <taxon>Eubacteriales</taxon>
        <taxon>Clostridiaceae</taxon>
        <taxon>Clostridium</taxon>
    </lineage>
</organism>
<evidence type="ECO:0000256" key="1">
    <source>
        <dbReference type="ARBA" id="ARBA00009108"/>
    </source>
</evidence>
<dbReference type="Pfam" id="PF05949">
    <property type="entry name" value="DUF881"/>
    <property type="match status" value="1"/>
</dbReference>
<keyword evidence="3" id="KW-1133">Transmembrane helix</keyword>
<proteinExistence type="inferred from homology"/>
<comment type="caution">
    <text evidence="4">The sequence shown here is derived from an EMBL/GenBank/DDBJ whole genome shotgun (WGS) entry which is preliminary data.</text>
</comment>
<keyword evidence="5" id="KW-1185">Reference proteome</keyword>
<dbReference type="RefSeq" id="WP_202766421.1">
    <property type="nucleotide sequence ID" value="NZ_JAESWA010000017.1"/>
</dbReference>
<evidence type="ECO:0000256" key="2">
    <source>
        <dbReference type="SAM" id="Coils"/>
    </source>
</evidence>
<evidence type="ECO:0000313" key="5">
    <source>
        <dbReference type="Proteomes" id="UP000623681"/>
    </source>
</evidence>
<protein>
    <submittedName>
        <fullName evidence="4">DUF881 domain-containing protein</fullName>
    </submittedName>
</protein>
<comment type="similarity">
    <text evidence="1">Belongs to the UPF0749 family.</text>
</comment>
<keyword evidence="3" id="KW-0472">Membrane</keyword>
<dbReference type="Gene3D" id="3.30.70.1880">
    <property type="entry name" value="Protein of unknown function DUF881"/>
    <property type="match status" value="1"/>
</dbReference>
<evidence type="ECO:0000256" key="3">
    <source>
        <dbReference type="SAM" id="Phobius"/>
    </source>
</evidence>
<sequence>MKQNESSVFVFIASIIVGILIALNINFSKVSSNIQLTTKEYSDAVEKRNKLRKEVSDLKDDNYKIIQKINEYSSSGKKDDKVVEDLKAQLKLNKMVDGFEEVTGPGLKITLNDGDLSIDENGMYDPILTKLKILHDEDMANVINEIRNAGGEAIAINKQRVLPNSFIICNAAFLNIDDVQLPAPFEVEVIGDAKLMKESLQDENGYLRFLKNRGLRVEIEEETNIVLPAIEKKSIAPNFLAPYIK</sequence>
<gene>
    <name evidence="4" type="ORF">JK634_04455</name>
</gene>
<keyword evidence="3" id="KW-0812">Transmembrane</keyword>
<dbReference type="AlphaFoldDB" id="A0A937K2W7"/>
<evidence type="ECO:0000313" key="4">
    <source>
        <dbReference type="EMBL" id="MBL4931047.1"/>
    </source>
</evidence>
<feature type="transmembrane region" description="Helical" evidence="3">
    <location>
        <begin position="6"/>
        <end position="27"/>
    </location>
</feature>
<name>A0A937K2W7_9CLOT</name>
<reference evidence="4" key="1">
    <citation type="submission" date="2021-01" db="EMBL/GenBank/DDBJ databases">
        <title>Genome public.</title>
        <authorList>
            <person name="Liu C."/>
            <person name="Sun Q."/>
        </authorList>
    </citation>
    <scope>NUCLEOTIDE SEQUENCE</scope>
    <source>
        <strain evidence="4">YIM B02565</strain>
    </source>
</reference>
<dbReference type="EMBL" id="JAESWA010000017">
    <property type="protein sequence ID" value="MBL4931047.1"/>
    <property type="molecule type" value="Genomic_DNA"/>
</dbReference>
<accession>A0A937K2W7</accession>
<dbReference type="InterPro" id="IPR010273">
    <property type="entry name" value="DUF881"/>
</dbReference>
<keyword evidence="2" id="KW-0175">Coiled coil</keyword>
<dbReference type="Proteomes" id="UP000623681">
    <property type="component" value="Unassembled WGS sequence"/>
</dbReference>
<dbReference type="PANTHER" id="PTHR37313">
    <property type="entry name" value="UPF0749 PROTEIN RV1825"/>
    <property type="match status" value="1"/>
</dbReference>
<dbReference type="PANTHER" id="PTHR37313:SF2">
    <property type="entry name" value="UPF0749 PROTEIN YLXX"/>
    <property type="match status" value="1"/>
</dbReference>
<feature type="coiled-coil region" evidence="2">
    <location>
        <begin position="34"/>
        <end position="61"/>
    </location>
</feature>